<feature type="domain" description="Phage capsid-like C-terminal" evidence="3">
    <location>
        <begin position="149"/>
        <end position="415"/>
    </location>
</feature>
<dbReference type="Gene3D" id="3.30.2320.10">
    <property type="entry name" value="hypothetical protein PF0899 domain"/>
    <property type="match status" value="1"/>
</dbReference>
<dbReference type="EMBL" id="CP027665">
    <property type="protein sequence ID" value="AVO36542.1"/>
    <property type="molecule type" value="Genomic_DNA"/>
</dbReference>
<evidence type="ECO:0000256" key="2">
    <source>
        <dbReference type="SAM" id="MobiDB-lite"/>
    </source>
</evidence>
<dbReference type="InterPro" id="IPR054612">
    <property type="entry name" value="Phage_capsid-like_C"/>
</dbReference>
<accession>A0A2S0ML02</accession>
<dbReference type="AlphaFoldDB" id="A0A2S0ML02"/>
<dbReference type="NCBIfam" id="TIGR01554">
    <property type="entry name" value="major_cap_HK97"/>
    <property type="match status" value="1"/>
</dbReference>
<gene>
    <name evidence="4" type="ORF">C6Y53_01715</name>
</gene>
<proteinExistence type="predicted"/>
<dbReference type="Proteomes" id="UP000237655">
    <property type="component" value="Chromosome"/>
</dbReference>
<protein>
    <submittedName>
        <fullName evidence="4">Phage major capsid protein</fullName>
    </submittedName>
</protein>
<dbReference type="InterPro" id="IPR024455">
    <property type="entry name" value="Phage_capsid"/>
</dbReference>
<dbReference type="KEGG" id="thas:C6Y53_01715"/>
<evidence type="ECO:0000259" key="3">
    <source>
        <dbReference type="Pfam" id="PF05065"/>
    </source>
</evidence>
<dbReference type="Pfam" id="PF05065">
    <property type="entry name" value="Phage_capsid"/>
    <property type="match status" value="1"/>
</dbReference>
<evidence type="ECO:0000313" key="4">
    <source>
        <dbReference type="EMBL" id="AVO36542.1"/>
    </source>
</evidence>
<name>A0A2S0ML02_9RHOB</name>
<keyword evidence="5" id="KW-1185">Reference proteome</keyword>
<feature type="compositionally biased region" description="Basic and acidic residues" evidence="2">
    <location>
        <begin position="61"/>
        <end position="83"/>
    </location>
</feature>
<dbReference type="SUPFAM" id="SSF56563">
    <property type="entry name" value="Major capsid protein gp5"/>
    <property type="match status" value="1"/>
</dbReference>
<reference evidence="5" key="1">
    <citation type="submission" date="2018-03" db="EMBL/GenBank/DDBJ databases">
        <title>Genomic analysis of the strain SH-1 isolated from shrimp intestine.</title>
        <authorList>
            <person name="Kim Y.-S."/>
            <person name="Kim S.-E."/>
            <person name="Kim K.-H."/>
        </authorList>
    </citation>
    <scope>NUCLEOTIDE SEQUENCE [LARGE SCALE GENOMIC DNA]</scope>
    <source>
        <strain evidence="5">SH-1</strain>
    </source>
</reference>
<feature type="region of interest" description="Disordered" evidence="2">
    <location>
        <begin position="61"/>
        <end position="96"/>
    </location>
</feature>
<sequence length="420" mass="45103">MRRIQEMNIQELRVQHRAKLKEARGLYRKITDDTPEKEARKIERDFYATLSEADDIHDQIEEAKEARSDDGDHRRPRGDDKTVDGSGNEGDARDAAFGLKPEDRVTTWAQAKQPDKHNLTLGQYLGAMVRGAKSEAEKRALAEGTDSAGGYTVPTMLSAQLIDLLRASSVAITAGARTVPLGSDNNNIAKLASDPVPAWRVENAVVAESDPTFTNVPLVPRSLAVLTKVSRELFQDTLNLDTELPRILATALAKELDRVALLGSGTAPEPEGIANMTGIGTTAHDAALTTYAPFVAARTGILSANAGPISAIIMHPRDEGTLTGLTDSTGQPLMAPKAVADIPLLTTTAIPADGGAGSDESTIFLGNFAHLMVGIRSEIRVEVLKERYADNYQYGLLAHMRADIAAQHEAAFHTITGVQG</sequence>
<comment type="subcellular location">
    <subcellularLocation>
        <location evidence="1">Virion</location>
    </subcellularLocation>
</comment>
<organism evidence="4 5">
    <name type="scientific">Pukyongiella litopenaei</name>
    <dbReference type="NCBI Taxonomy" id="2605946"/>
    <lineage>
        <taxon>Bacteria</taxon>
        <taxon>Pseudomonadati</taxon>
        <taxon>Pseudomonadota</taxon>
        <taxon>Alphaproteobacteria</taxon>
        <taxon>Rhodobacterales</taxon>
        <taxon>Paracoccaceae</taxon>
        <taxon>Pukyongiella</taxon>
    </lineage>
</organism>
<dbReference type="Gene3D" id="3.30.2400.10">
    <property type="entry name" value="Major capsid protein gp5"/>
    <property type="match status" value="1"/>
</dbReference>
<evidence type="ECO:0000256" key="1">
    <source>
        <dbReference type="ARBA" id="ARBA00004328"/>
    </source>
</evidence>
<evidence type="ECO:0000313" key="5">
    <source>
        <dbReference type="Proteomes" id="UP000237655"/>
    </source>
</evidence>